<dbReference type="NCBIfam" id="TIGR03382">
    <property type="entry name" value="GC_trans_RRR"/>
    <property type="match status" value="1"/>
</dbReference>
<dbReference type="InterPro" id="IPR008928">
    <property type="entry name" value="6-hairpin_glycosidase_sf"/>
</dbReference>
<dbReference type="PANTHER" id="PTHR31616">
    <property type="entry name" value="TREHALASE"/>
    <property type="match status" value="1"/>
</dbReference>
<feature type="domain" description="GH15-like" evidence="3">
    <location>
        <begin position="404"/>
        <end position="639"/>
    </location>
</feature>
<evidence type="ECO:0000313" key="5">
    <source>
        <dbReference type="EMBL" id="SEU37407.1"/>
    </source>
</evidence>
<dbReference type="STRING" id="1334629.MFUL124B02_41160"/>
<dbReference type="OrthoDB" id="8476964at2"/>
<evidence type="ECO:0000256" key="1">
    <source>
        <dbReference type="SAM" id="MobiDB-lite"/>
    </source>
</evidence>
<evidence type="ECO:0000313" key="6">
    <source>
        <dbReference type="Proteomes" id="UP000183760"/>
    </source>
</evidence>
<name>A0A511TBN6_MYXFU</name>
<feature type="compositionally biased region" description="Low complexity" evidence="1">
    <location>
        <begin position="791"/>
        <end position="815"/>
    </location>
</feature>
<evidence type="ECO:0000313" key="7">
    <source>
        <dbReference type="Proteomes" id="UP000321514"/>
    </source>
</evidence>
<reference evidence="5 6" key="1">
    <citation type="submission" date="2016-10" db="EMBL/GenBank/DDBJ databases">
        <authorList>
            <person name="Varghese N."/>
            <person name="Submissions S."/>
        </authorList>
    </citation>
    <scope>NUCLEOTIDE SEQUENCE [LARGE SCALE GENOMIC DNA]</scope>
    <source>
        <strain evidence="5 6">DSM 16525</strain>
    </source>
</reference>
<dbReference type="InterPro" id="IPR012341">
    <property type="entry name" value="6hp_glycosidase-like_sf"/>
</dbReference>
<keyword evidence="6" id="KW-1185">Reference proteome</keyword>
<organism evidence="4 7">
    <name type="scientific">Myxococcus fulvus</name>
    <dbReference type="NCBI Taxonomy" id="33"/>
    <lineage>
        <taxon>Bacteria</taxon>
        <taxon>Pseudomonadati</taxon>
        <taxon>Myxococcota</taxon>
        <taxon>Myxococcia</taxon>
        <taxon>Myxococcales</taxon>
        <taxon>Cystobacterineae</taxon>
        <taxon>Myxococcaceae</taxon>
        <taxon>Myxococcus</taxon>
    </lineage>
</organism>
<dbReference type="PANTHER" id="PTHR31616:SF13">
    <property type="entry name" value="GLUCAN 1,4-ALPHA-GLUCOSIDASE"/>
    <property type="match status" value="1"/>
</dbReference>
<dbReference type="GO" id="GO:0005975">
    <property type="term" value="P:carbohydrate metabolic process"/>
    <property type="evidence" value="ECO:0007669"/>
    <property type="project" value="InterPro"/>
</dbReference>
<sequence length="857" mass="92126">MKRLSHLCRASARALTLFLVPLLCGLAIEARAEVAVQRTFTKLASSNGHGAVMLDLEQKKVSHFREHLFATEEPVIDGVGNDVFVRGQPQVVHARDVLFDAFFGLRSGGSQRWLSAQDVDLDASGYAPWASGENGGTGLARMVQRVGTLEVTTYVFAPQSVPHAAFVMALRVRNTGTAPSTGVSVFSLQNFHLGYGRPGVMSDIDENGETVELSGNDFVEKGFAGVVVGRPLGTVARKAAWVSTATGAANGYNVVQSGGGQDLQDFTAQPSAAKGWATAYQFNLGDIAAGAEKWAGVAFVHFGNPEGTTTARQWLADYVGTSDAKALVDAEVARWASFQNDTVKVPTGLSDNEETLLRHSAVVMHMAQVRSSEAWLREFLSRDGEPRATRFKAPNGSPAMLPGLVKHAGKGAVLASLPPGQWTYAWIRDGAYAAAAMATLGMNTDAREALSYYLNADSGRFQNWRELQPYSMPPYIITLTRYHGFGVEETDFNEAGPNIEFDGFGLFLWALRHYERTTGDVTLVDQTWPTVSTKVGDALVALIDPQTGLIRADSSIWETHWNGRQRSWTYTSLTAARGLCDAAALAERVGDTERATRYRNAGESIRRAMAEKLTDHNFALGSNLEEVRSGRGYWDAAVLDAFAFELFDPAGKIARETLRGLDLRLSSPAGAGWSRNDDRYDHTGGADLSPWGGEYDSAEWVIVSLRGAMAKRMAGDPERAERVLKWVTDQSLKNYLAVSETYDELNGTYKYNSPMVGFGAGAYALALAHRAEGTADPACGAYLDESTITKTPDAGPGTPDAGPGTPDSGTPGQPDSGSSEEPQVMGGGCSATGPGAMALWLMLSLAGVTALTRRRRA</sequence>
<evidence type="ECO:0000259" key="3">
    <source>
        <dbReference type="Pfam" id="PF00723"/>
    </source>
</evidence>
<proteinExistence type="predicted"/>
<feature type="signal peptide" evidence="2">
    <location>
        <begin position="1"/>
        <end position="32"/>
    </location>
</feature>
<dbReference type="InterPro" id="IPR017756">
    <property type="entry name" value="TM_Gly-Cys-Arg_CS"/>
</dbReference>
<dbReference type="EMBL" id="FOIB01000012">
    <property type="protein sequence ID" value="SEU37407.1"/>
    <property type="molecule type" value="Genomic_DNA"/>
</dbReference>
<dbReference type="EMBL" id="BJXR01000040">
    <property type="protein sequence ID" value="GEN10862.1"/>
    <property type="molecule type" value="Genomic_DNA"/>
</dbReference>
<feature type="chain" id="PRO_5022957294" evidence="2">
    <location>
        <begin position="33"/>
        <end position="857"/>
    </location>
</feature>
<accession>A0A511TBN6</accession>
<comment type="caution">
    <text evidence="4">The sequence shown here is derived from an EMBL/GenBank/DDBJ whole genome shotgun (WGS) entry which is preliminary data.</text>
</comment>
<dbReference type="Proteomes" id="UP000183760">
    <property type="component" value="Unassembled WGS sequence"/>
</dbReference>
<dbReference type="SUPFAM" id="SSF48208">
    <property type="entry name" value="Six-hairpin glycosidases"/>
    <property type="match status" value="1"/>
</dbReference>
<dbReference type="Proteomes" id="UP000321514">
    <property type="component" value="Unassembled WGS sequence"/>
</dbReference>
<dbReference type="Gene3D" id="1.50.10.10">
    <property type="match status" value="1"/>
</dbReference>
<reference evidence="4 7" key="2">
    <citation type="submission" date="2019-07" db="EMBL/GenBank/DDBJ databases">
        <title>Whole genome shotgun sequence of Myxococcus fulvus NBRC 100333.</title>
        <authorList>
            <person name="Hosoyama A."/>
            <person name="Uohara A."/>
            <person name="Ohji S."/>
            <person name="Ichikawa N."/>
        </authorList>
    </citation>
    <scope>NUCLEOTIDE SEQUENCE [LARGE SCALE GENOMIC DNA]</scope>
    <source>
        <strain evidence="4 7">NBRC 100333</strain>
    </source>
</reference>
<dbReference type="AlphaFoldDB" id="A0A511TBN6"/>
<evidence type="ECO:0000256" key="2">
    <source>
        <dbReference type="SAM" id="SignalP"/>
    </source>
</evidence>
<protein>
    <submittedName>
        <fullName evidence="4">Glucoamylase</fullName>
    </submittedName>
    <submittedName>
        <fullName evidence="5">Myxococcales GC_trans_RRR domain-containing protein</fullName>
    </submittedName>
</protein>
<dbReference type="Pfam" id="PF00723">
    <property type="entry name" value="Glyco_hydro_15"/>
    <property type="match status" value="1"/>
</dbReference>
<gene>
    <name evidence="4" type="ORF">MFU01_58990</name>
    <name evidence="5" type="ORF">SAMN05443572_11289</name>
</gene>
<dbReference type="RefSeq" id="WP_074958147.1">
    <property type="nucleotide sequence ID" value="NZ_BJXR01000040.1"/>
</dbReference>
<dbReference type="InterPro" id="IPR011613">
    <property type="entry name" value="GH15-like"/>
</dbReference>
<evidence type="ECO:0000313" key="4">
    <source>
        <dbReference type="EMBL" id="GEN10862.1"/>
    </source>
</evidence>
<keyword evidence="2" id="KW-0732">Signal</keyword>
<feature type="region of interest" description="Disordered" evidence="1">
    <location>
        <begin position="787"/>
        <end position="829"/>
    </location>
</feature>
<dbReference type="GO" id="GO:0004553">
    <property type="term" value="F:hydrolase activity, hydrolyzing O-glycosyl compounds"/>
    <property type="evidence" value="ECO:0007669"/>
    <property type="project" value="TreeGrafter"/>
</dbReference>